<evidence type="ECO:0000313" key="3">
    <source>
        <dbReference type="EMBL" id="PVD34722.1"/>
    </source>
</evidence>
<dbReference type="GO" id="GO:0005737">
    <property type="term" value="C:cytoplasm"/>
    <property type="evidence" value="ECO:0007669"/>
    <property type="project" value="TreeGrafter"/>
</dbReference>
<organism evidence="3 4">
    <name type="scientific">Pomacea canaliculata</name>
    <name type="common">Golden apple snail</name>
    <dbReference type="NCBI Taxonomy" id="400727"/>
    <lineage>
        <taxon>Eukaryota</taxon>
        <taxon>Metazoa</taxon>
        <taxon>Spiralia</taxon>
        <taxon>Lophotrochozoa</taxon>
        <taxon>Mollusca</taxon>
        <taxon>Gastropoda</taxon>
        <taxon>Caenogastropoda</taxon>
        <taxon>Architaenioglossa</taxon>
        <taxon>Ampullarioidea</taxon>
        <taxon>Ampullariidae</taxon>
        <taxon>Pomacea</taxon>
    </lineage>
</organism>
<accession>A0A2T7PMU3</accession>
<dbReference type="FunFam" id="3.40.50.150:FF:000725">
    <property type="entry name" value="Glutathione S-transferase, C-terminal domain-containing"/>
    <property type="match status" value="1"/>
</dbReference>
<dbReference type="InterPro" id="IPR029063">
    <property type="entry name" value="SAM-dependent_MTases_sf"/>
</dbReference>
<comment type="caution">
    <text evidence="3">The sequence shown here is derived from an EMBL/GenBank/DDBJ whole genome shotgun (WGS) entry which is preliminary data.</text>
</comment>
<evidence type="ECO:0000313" key="4">
    <source>
        <dbReference type="Proteomes" id="UP000245119"/>
    </source>
</evidence>
<dbReference type="Proteomes" id="UP000245119">
    <property type="component" value="Linkage Group LG3"/>
</dbReference>
<dbReference type="AlphaFoldDB" id="A0A2T7PMU3"/>
<dbReference type="Gene3D" id="3.40.50.150">
    <property type="entry name" value="Vaccinia Virus protein VP39"/>
    <property type="match status" value="1"/>
</dbReference>
<dbReference type="OrthoDB" id="206598at2759"/>
<name>A0A2T7PMU3_POMCA</name>
<dbReference type="STRING" id="400727.A0A2T7PMU3"/>
<dbReference type="PANTHER" id="PTHR13369:SF0">
    <property type="entry name" value="GLUTATHIONE S-TRANSFERASE C-TERMINAL DOMAIN-CONTAINING PROTEIN"/>
    <property type="match status" value="1"/>
</dbReference>
<proteinExistence type="inferred from homology"/>
<dbReference type="EMBL" id="PZQS01000003">
    <property type="protein sequence ID" value="PVD34722.1"/>
    <property type="molecule type" value="Genomic_DNA"/>
</dbReference>
<dbReference type="InterPro" id="IPR025714">
    <property type="entry name" value="Methyltranfer_dom"/>
</dbReference>
<dbReference type="Pfam" id="PF13679">
    <property type="entry name" value="Methyltransf_32"/>
    <property type="match status" value="1"/>
</dbReference>
<sequence length="707" mass="80016">MPINCCILRQRSGETYFPTLDKMKVQVFLEGIHAADGEHILLPLSSCALLLIAHYCNSEQFSFVFVNNDKECSQYMPIPLRGMQRIEHKFTDLESIPQPVCRVLMPAVFDSSVNLVRSGLCVVARHMIRIADAISPNQHLKDLLGFREGSLRMCAEVSGWTKLCEVELPHSVTMLVHQISAAKLASENGNPIQVQFSGDLVKLEAHFAKPPRVHNDDRWRRDELTKLQADTKDDEKYLTLIKSVKVEKSLFSFEKVTILPHGCRKFRVEKDIAKELQLLEHTMLISMEQINMDEAKEKESSIWLNKQQVCSLIQSLTYQDIQLIHLYSEGVEMTLADICLFVYFYFLMEALSFDQSGLSNFLPRVLSWLHHMTSLPRLQAAAFACGLNIQGLKSGLEAQTSLVEGQAMVEFFRSNVEQVMENDMELSRRCRTKHKAIKPEVVEALNKVKRKGIEPIIGQHLRGHCVQLDWKAFPSAVHPREGEVPLKRVERKCQQLENLATAIQEVARPDDIIVDFCSGGGHLGIVVAYLLPQCKVCLVENKEESLMKARSRIESLNLTNIILYQCNLDYFVGKFDVGTCLHACGTATDMVLSLCLRNNAAFVICPCCYGSIQRTHLLSYPRSKLYQDCGVTYTEFLTLGHAADQTEFNIALEQQGRLCMNLVDFDRAQLAIESDYKVNLCSLQPLTCSPKNNLLIGQQLMCDQFGD</sequence>
<dbReference type="SUPFAM" id="SSF47616">
    <property type="entry name" value="GST C-terminal domain-like"/>
    <property type="match status" value="1"/>
</dbReference>
<dbReference type="SUPFAM" id="SSF53335">
    <property type="entry name" value="S-adenosyl-L-methionine-dependent methyltransferases"/>
    <property type="match status" value="1"/>
</dbReference>
<gene>
    <name evidence="3" type="ORF">C0Q70_05999</name>
</gene>
<protein>
    <recommendedName>
        <fullName evidence="2">Methyltransferase domain-containing protein</fullName>
    </recommendedName>
</protein>
<keyword evidence="4" id="KW-1185">Reference proteome</keyword>
<dbReference type="PANTHER" id="PTHR13369">
    <property type="match status" value="1"/>
</dbReference>
<evidence type="ECO:0000256" key="1">
    <source>
        <dbReference type="ARBA" id="ARBA00008797"/>
    </source>
</evidence>
<comment type="similarity">
    <text evidence="1">Belongs to the GSTCD family.</text>
</comment>
<feature type="domain" description="Methyltransferase" evidence="2">
    <location>
        <begin position="491"/>
        <end position="613"/>
    </location>
</feature>
<evidence type="ECO:0000259" key="2">
    <source>
        <dbReference type="Pfam" id="PF13679"/>
    </source>
</evidence>
<dbReference type="InterPro" id="IPR036282">
    <property type="entry name" value="Glutathione-S-Trfase_C_sf"/>
</dbReference>
<reference evidence="3 4" key="1">
    <citation type="submission" date="2018-04" db="EMBL/GenBank/DDBJ databases">
        <title>The genome of golden apple snail Pomacea canaliculata provides insight into stress tolerance and invasive adaptation.</title>
        <authorList>
            <person name="Liu C."/>
            <person name="Liu B."/>
            <person name="Ren Y."/>
            <person name="Zhang Y."/>
            <person name="Wang H."/>
            <person name="Li S."/>
            <person name="Jiang F."/>
            <person name="Yin L."/>
            <person name="Zhang G."/>
            <person name="Qian W."/>
            <person name="Fan W."/>
        </authorList>
    </citation>
    <scope>NUCLEOTIDE SEQUENCE [LARGE SCALE GENOMIC DNA]</scope>
    <source>
        <strain evidence="3">SZHN2017</strain>
        <tissue evidence="3">Muscle</tissue>
    </source>
</reference>